<dbReference type="InterPro" id="IPR042000">
    <property type="entry name" value="Sortase_D_2"/>
</dbReference>
<dbReference type="InterPro" id="IPR023365">
    <property type="entry name" value="Sortase_dom-sf"/>
</dbReference>
<dbReference type="InterPro" id="IPR005754">
    <property type="entry name" value="Sortase"/>
</dbReference>
<dbReference type="NCBIfam" id="TIGR01076">
    <property type="entry name" value="sortase_fam"/>
    <property type="match status" value="1"/>
</dbReference>
<dbReference type="EMBL" id="PTIS01000017">
    <property type="protein sequence ID" value="PPK46346.1"/>
    <property type="molecule type" value="Genomic_DNA"/>
</dbReference>
<dbReference type="GO" id="GO:0016787">
    <property type="term" value="F:hydrolase activity"/>
    <property type="evidence" value="ECO:0007669"/>
    <property type="project" value="UniProtKB-KW"/>
</dbReference>
<dbReference type="AlphaFoldDB" id="A0A2S6FVL0"/>
<gene>
    <name evidence="5" type="ORF">BD821_11747</name>
</gene>
<evidence type="ECO:0000313" key="6">
    <source>
        <dbReference type="Proteomes" id="UP000239863"/>
    </source>
</evidence>
<protein>
    <submittedName>
        <fullName evidence="5">Sortase A</fullName>
    </submittedName>
</protein>
<sequence>MNKKKLTGTLLIVIGILIISSAIFMRISSNKKQKDMIARFEETLRDMGEYDENNEGKESSPSGEHNKESDNAIAMMIIPKINVTAAVAEGSDMETLKSAVGHFEGTALPGQKGNFAVAGHRNYTYSEYFKRADELENGDEIIVRNKDGEFKYNVTGKKIVEPEDVGVLDETEDATLTIVTCTPGATKRLIINGKLE</sequence>
<dbReference type="Pfam" id="PF04203">
    <property type="entry name" value="Sortase"/>
    <property type="match status" value="1"/>
</dbReference>
<dbReference type="OrthoDB" id="154054at2"/>
<evidence type="ECO:0000256" key="4">
    <source>
        <dbReference type="SAM" id="Phobius"/>
    </source>
</evidence>
<dbReference type="CDD" id="cd06166">
    <property type="entry name" value="Sortase_D_2"/>
    <property type="match status" value="1"/>
</dbReference>
<evidence type="ECO:0000256" key="1">
    <source>
        <dbReference type="ARBA" id="ARBA00022801"/>
    </source>
</evidence>
<dbReference type="STRING" id="37659.GCA_000703125_00429"/>
<name>A0A2S6FVL0_9CLOT</name>
<dbReference type="Gene3D" id="2.40.260.10">
    <property type="entry name" value="Sortase"/>
    <property type="match status" value="1"/>
</dbReference>
<dbReference type="SUPFAM" id="SSF63817">
    <property type="entry name" value="Sortase"/>
    <property type="match status" value="1"/>
</dbReference>
<keyword evidence="4" id="KW-0472">Membrane</keyword>
<organism evidence="5 6">
    <name type="scientific">Clostridium algidicarnis DSM 15099</name>
    <dbReference type="NCBI Taxonomy" id="1121295"/>
    <lineage>
        <taxon>Bacteria</taxon>
        <taxon>Bacillati</taxon>
        <taxon>Bacillota</taxon>
        <taxon>Clostridia</taxon>
        <taxon>Eubacteriales</taxon>
        <taxon>Clostridiaceae</taxon>
        <taxon>Clostridium</taxon>
    </lineage>
</organism>
<dbReference type="RefSeq" id="WP_029451090.1">
    <property type="nucleotide sequence ID" value="NZ_PTIS01000017.1"/>
</dbReference>
<keyword evidence="4" id="KW-1133">Transmembrane helix</keyword>
<evidence type="ECO:0000256" key="3">
    <source>
        <dbReference type="SAM" id="MobiDB-lite"/>
    </source>
</evidence>
<accession>A0A2S6FVL0</accession>
<evidence type="ECO:0000313" key="5">
    <source>
        <dbReference type="EMBL" id="PPK46346.1"/>
    </source>
</evidence>
<keyword evidence="4" id="KW-0812">Transmembrane</keyword>
<keyword evidence="1" id="KW-0378">Hydrolase</keyword>
<reference evidence="5 6" key="1">
    <citation type="submission" date="2018-02" db="EMBL/GenBank/DDBJ databases">
        <title>Genomic Encyclopedia of Archaeal and Bacterial Type Strains, Phase II (KMG-II): from individual species to whole genera.</title>
        <authorList>
            <person name="Goeker M."/>
        </authorList>
    </citation>
    <scope>NUCLEOTIDE SEQUENCE [LARGE SCALE GENOMIC DNA]</scope>
    <source>
        <strain evidence="5 6">DSM 15099</strain>
    </source>
</reference>
<feature type="transmembrane region" description="Helical" evidence="4">
    <location>
        <begin position="6"/>
        <end position="27"/>
    </location>
</feature>
<feature type="region of interest" description="Disordered" evidence="3">
    <location>
        <begin position="48"/>
        <end position="67"/>
    </location>
</feature>
<feature type="active site" description="Acyl-thioester intermediate" evidence="2">
    <location>
        <position position="181"/>
    </location>
</feature>
<comment type="caution">
    <text evidence="5">The sequence shown here is derived from an EMBL/GenBank/DDBJ whole genome shotgun (WGS) entry which is preliminary data.</text>
</comment>
<dbReference type="Proteomes" id="UP000239863">
    <property type="component" value="Unassembled WGS sequence"/>
</dbReference>
<proteinExistence type="predicted"/>
<evidence type="ECO:0000256" key="2">
    <source>
        <dbReference type="PIRSR" id="PIRSR605754-1"/>
    </source>
</evidence>
<feature type="active site" description="Proton donor/acceptor" evidence="2">
    <location>
        <position position="120"/>
    </location>
</feature>
<dbReference type="GeneID" id="75089382"/>